<dbReference type="Gene3D" id="1.20.144.10">
    <property type="entry name" value="Phosphatidic acid phosphatase type 2/haloperoxidase"/>
    <property type="match status" value="1"/>
</dbReference>
<dbReference type="GO" id="GO:0006644">
    <property type="term" value="P:phospholipid metabolic process"/>
    <property type="evidence" value="ECO:0007669"/>
    <property type="project" value="InterPro"/>
</dbReference>
<feature type="transmembrane region" description="Helical" evidence="7">
    <location>
        <begin position="70"/>
        <end position="90"/>
    </location>
</feature>
<feature type="region of interest" description="Disordered" evidence="6">
    <location>
        <begin position="306"/>
        <end position="330"/>
    </location>
</feature>
<evidence type="ECO:0000256" key="5">
    <source>
        <dbReference type="ARBA" id="ARBA00023136"/>
    </source>
</evidence>
<evidence type="ECO:0000256" key="7">
    <source>
        <dbReference type="SAM" id="Phobius"/>
    </source>
</evidence>
<dbReference type="FunFam" id="1.20.144.10:FF:000042">
    <property type="entry name" value="PAP2 domain protein"/>
    <property type="match status" value="1"/>
</dbReference>
<organism evidence="9 10">
    <name type="scientific">Botryosphaeria dothidea</name>
    <dbReference type="NCBI Taxonomy" id="55169"/>
    <lineage>
        <taxon>Eukaryota</taxon>
        <taxon>Fungi</taxon>
        <taxon>Dikarya</taxon>
        <taxon>Ascomycota</taxon>
        <taxon>Pezizomycotina</taxon>
        <taxon>Dothideomycetes</taxon>
        <taxon>Dothideomycetes incertae sedis</taxon>
        <taxon>Botryosphaeriales</taxon>
        <taxon>Botryosphaeriaceae</taxon>
        <taxon>Botryosphaeria</taxon>
    </lineage>
</organism>
<dbReference type="InterPro" id="IPR000326">
    <property type="entry name" value="PAP2/HPO"/>
</dbReference>
<feature type="transmembrane region" description="Helical" evidence="7">
    <location>
        <begin position="369"/>
        <end position="387"/>
    </location>
</feature>
<evidence type="ECO:0000256" key="3">
    <source>
        <dbReference type="ARBA" id="ARBA00022692"/>
    </source>
</evidence>
<keyword evidence="5 7" id="KW-0472">Membrane</keyword>
<evidence type="ECO:0000313" key="9">
    <source>
        <dbReference type="EMBL" id="KAF4307230.1"/>
    </source>
</evidence>
<name>A0A8H4ITN3_9PEZI</name>
<dbReference type="GO" id="GO:0016020">
    <property type="term" value="C:membrane"/>
    <property type="evidence" value="ECO:0007669"/>
    <property type="project" value="UniProtKB-SubCell"/>
</dbReference>
<evidence type="ECO:0000256" key="4">
    <source>
        <dbReference type="ARBA" id="ARBA00022989"/>
    </source>
</evidence>
<feature type="domain" description="Phosphatidic acid phosphatase type 2/haloperoxidase" evidence="8">
    <location>
        <begin position="168"/>
        <end position="391"/>
    </location>
</feature>
<evidence type="ECO:0000256" key="2">
    <source>
        <dbReference type="ARBA" id="ARBA00008816"/>
    </source>
</evidence>
<dbReference type="EMBL" id="WWBZ02000033">
    <property type="protein sequence ID" value="KAF4307230.1"/>
    <property type="molecule type" value="Genomic_DNA"/>
</dbReference>
<feature type="compositionally biased region" description="Polar residues" evidence="6">
    <location>
        <begin position="312"/>
        <end position="324"/>
    </location>
</feature>
<feature type="region of interest" description="Disordered" evidence="6">
    <location>
        <begin position="1"/>
        <end position="38"/>
    </location>
</feature>
<feature type="transmembrane region" description="Helical" evidence="7">
    <location>
        <begin position="253"/>
        <end position="276"/>
    </location>
</feature>
<feature type="transmembrane region" description="Helical" evidence="7">
    <location>
        <begin position="342"/>
        <end position="363"/>
    </location>
</feature>
<dbReference type="GO" id="GO:0004601">
    <property type="term" value="F:peroxidase activity"/>
    <property type="evidence" value="ECO:0007669"/>
    <property type="project" value="UniProtKB-KW"/>
</dbReference>
<proteinExistence type="inferred from homology"/>
<evidence type="ECO:0000256" key="1">
    <source>
        <dbReference type="ARBA" id="ARBA00004141"/>
    </source>
</evidence>
<feature type="region of interest" description="Disordered" evidence="6">
    <location>
        <begin position="426"/>
        <end position="481"/>
    </location>
</feature>
<sequence length="481" mass="52812">MSTAPWLRSSTRIPPLPDHQTPSPPRSSSPSSSSSSQHPILDNAFLARFCDTSNMPVNIQALGLPAKRLVLSYIFDWIVIIVIAAVGAAWNDITPYHRPFSLLDLSISYPHTDPETIPTWLMVVVGLIAPAAIIFFVCLIFVPGPTADPSTPKSLIWRRKFWEWNTGWMGLALSLATAFMLTQGMKLIFGKPRPDLLDRCQPDYENVQRYATGGYGQDISPRWVLVTSKICQQTDMDILNDGFKSFPSGHASFTWSGLLYLFLFLCSKFSIAIPFLPPRPYSINPAHTAIERERRLSFPLPFHRRNHAAKPSTDSSLDTNTEGGPNSPIVPIRNQAAAPPTYILVLALVPLGAAIYITASRFFDFRHHGFDLIFGSLMGIVCAWFSFRWYHLPIRQGAGWSWGARSRDRAWGIGVGVGSYVGPEGWGSAKRSDDGPNADLEQGGVEDAGMAQAARSTSLNGPGLDGARDSGVAAVERNNAV</sequence>
<protein>
    <submittedName>
        <fullName evidence="9">Phosphatidic acid phosphatase type 2/haloperoxidase</fullName>
    </submittedName>
</protein>
<dbReference type="GO" id="GO:0046839">
    <property type="term" value="P:phospholipid dephosphorylation"/>
    <property type="evidence" value="ECO:0007669"/>
    <property type="project" value="TreeGrafter"/>
</dbReference>
<gene>
    <name evidence="9" type="ORF">GTA08_BOTSDO05074</name>
</gene>
<evidence type="ECO:0000259" key="8">
    <source>
        <dbReference type="Pfam" id="PF01569"/>
    </source>
</evidence>
<comment type="caution">
    <text evidence="9">The sequence shown here is derived from an EMBL/GenBank/DDBJ whole genome shotgun (WGS) entry which is preliminary data.</text>
</comment>
<dbReference type="AlphaFoldDB" id="A0A8H4ITN3"/>
<dbReference type="Proteomes" id="UP000572817">
    <property type="component" value="Unassembled WGS sequence"/>
</dbReference>
<feature type="compositionally biased region" description="Pro residues" evidence="6">
    <location>
        <begin position="14"/>
        <end position="27"/>
    </location>
</feature>
<feature type="compositionally biased region" description="Polar residues" evidence="6">
    <location>
        <begin position="1"/>
        <end position="12"/>
    </location>
</feature>
<dbReference type="GO" id="GO:0008195">
    <property type="term" value="F:phosphatidate phosphatase activity"/>
    <property type="evidence" value="ECO:0007669"/>
    <property type="project" value="TreeGrafter"/>
</dbReference>
<feature type="transmembrane region" description="Helical" evidence="7">
    <location>
        <begin position="120"/>
        <end position="142"/>
    </location>
</feature>
<accession>A0A8H4ITN3</accession>
<keyword evidence="4 7" id="KW-1133">Transmembrane helix</keyword>
<dbReference type="SUPFAM" id="SSF48317">
    <property type="entry name" value="Acid phosphatase/Vanadium-dependent haloperoxidase"/>
    <property type="match status" value="1"/>
</dbReference>
<dbReference type="InterPro" id="IPR036938">
    <property type="entry name" value="PAP2/HPO_sf"/>
</dbReference>
<comment type="similarity">
    <text evidence="2">Belongs to the PA-phosphatase related phosphoesterase family.</text>
</comment>
<reference evidence="9" key="1">
    <citation type="submission" date="2020-04" db="EMBL/GenBank/DDBJ databases">
        <title>Genome Assembly and Annotation of Botryosphaeria dothidea sdau 11-99, a Latent Pathogen of Apple Fruit Ring Rot in China.</title>
        <authorList>
            <person name="Yu C."/>
            <person name="Diao Y."/>
            <person name="Lu Q."/>
            <person name="Zhao J."/>
            <person name="Cui S."/>
            <person name="Peng C."/>
            <person name="He B."/>
            <person name="Liu H."/>
        </authorList>
    </citation>
    <scope>NUCLEOTIDE SEQUENCE [LARGE SCALE GENOMIC DNA]</scope>
    <source>
        <strain evidence="9">Sdau11-99</strain>
    </source>
</reference>
<evidence type="ECO:0000313" key="10">
    <source>
        <dbReference type="Proteomes" id="UP000572817"/>
    </source>
</evidence>
<evidence type="ECO:0000256" key="6">
    <source>
        <dbReference type="SAM" id="MobiDB-lite"/>
    </source>
</evidence>
<comment type="subcellular location">
    <subcellularLocation>
        <location evidence="1">Membrane</location>
        <topology evidence="1">Multi-pass membrane protein</topology>
    </subcellularLocation>
</comment>
<feature type="transmembrane region" description="Helical" evidence="7">
    <location>
        <begin position="162"/>
        <end position="181"/>
    </location>
</feature>
<dbReference type="PANTHER" id="PTHR10165">
    <property type="entry name" value="LIPID PHOSPHATE PHOSPHATASE"/>
    <property type="match status" value="1"/>
</dbReference>
<dbReference type="CDD" id="cd03390">
    <property type="entry name" value="PAP2_containing_1_like"/>
    <property type="match status" value="1"/>
</dbReference>
<dbReference type="OrthoDB" id="8907274at2759"/>
<keyword evidence="3 7" id="KW-0812">Transmembrane</keyword>
<dbReference type="PANTHER" id="PTHR10165:SF154">
    <property type="entry name" value="PAP2 DOMAIN PROTEIN (AFU_ORTHOLOGUE AFUA_1G09730)"/>
    <property type="match status" value="1"/>
</dbReference>
<dbReference type="Pfam" id="PF01569">
    <property type="entry name" value="PAP2"/>
    <property type="match status" value="1"/>
</dbReference>
<dbReference type="InterPro" id="IPR043216">
    <property type="entry name" value="PAP-like"/>
</dbReference>
<keyword evidence="10" id="KW-1185">Reference proteome</keyword>